<organism evidence="1 2">
    <name type="scientific">Streptomyces synnematoformans</name>
    <dbReference type="NCBI Taxonomy" id="415721"/>
    <lineage>
        <taxon>Bacteria</taxon>
        <taxon>Bacillati</taxon>
        <taxon>Actinomycetota</taxon>
        <taxon>Actinomycetes</taxon>
        <taxon>Kitasatosporales</taxon>
        <taxon>Streptomycetaceae</taxon>
        <taxon>Streptomyces</taxon>
    </lineage>
</organism>
<evidence type="ECO:0008006" key="3">
    <source>
        <dbReference type="Google" id="ProtNLM"/>
    </source>
</evidence>
<dbReference type="InterPro" id="IPR006311">
    <property type="entry name" value="TAT_signal"/>
</dbReference>
<dbReference type="EMBL" id="BAAAPF010000237">
    <property type="protein sequence ID" value="GAA2141783.1"/>
    <property type="molecule type" value="Genomic_DNA"/>
</dbReference>
<keyword evidence="2" id="KW-1185">Reference proteome</keyword>
<evidence type="ECO:0000313" key="2">
    <source>
        <dbReference type="Proteomes" id="UP001500443"/>
    </source>
</evidence>
<accession>A0ABN2ZGB2</accession>
<reference evidence="1 2" key="1">
    <citation type="journal article" date="2019" name="Int. J. Syst. Evol. Microbiol.">
        <title>The Global Catalogue of Microorganisms (GCM) 10K type strain sequencing project: providing services to taxonomists for standard genome sequencing and annotation.</title>
        <authorList>
            <consortium name="The Broad Institute Genomics Platform"/>
            <consortium name="The Broad Institute Genome Sequencing Center for Infectious Disease"/>
            <person name="Wu L."/>
            <person name="Ma J."/>
        </authorList>
    </citation>
    <scope>NUCLEOTIDE SEQUENCE [LARGE SCALE GENOMIC DNA]</scope>
    <source>
        <strain evidence="1 2">JCM 15481</strain>
    </source>
</reference>
<dbReference type="InterPro" id="IPR008928">
    <property type="entry name" value="6-hairpin_glycosidase_sf"/>
</dbReference>
<evidence type="ECO:0000313" key="1">
    <source>
        <dbReference type="EMBL" id="GAA2141783.1"/>
    </source>
</evidence>
<dbReference type="PROSITE" id="PS51318">
    <property type="entry name" value="TAT"/>
    <property type="match status" value="1"/>
</dbReference>
<protein>
    <recommendedName>
        <fullName evidence="3">Glycoside hydrolase family 65</fullName>
    </recommendedName>
</protein>
<dbReference type="Gene3D" id="1.50.10.10">
    <property type="match status" value="1"/>
</dbReference>
<proteinExistence type="predicted"/>
<comment type="caution">
    <text evidence="1">The sequence shown here is derived from an EMBL/GenBank/DDBJ whole genome shotgun (WGS) entry which is preliminary data.</text>
</comment>
<dbReference type="InterPro" id="IPR012341">
    <property type="entry name" value="6hp_glycosidase-like_sf"/>
</dbReference>
<dbReference type="SUPFAM" id="SSF48208">
    <property type="entry name" value="Six-hairpin glycosidases"/>
    <property type="match status" value="1"/>
</dbReference>
<gene>
    <name evidence="1" type="ORF">GCM10009802_52340</name>
</gene>
<dbReference type="Proteomes" id="UP001500443">
    <property type="component" value="Unassembled WGS sequence"/>
</dbReference>
<dbReference type="RefSeq" id="WP_344292837.1">
    <property type="nucleotide sequence ID" value="NZ_BAAAPF010000237.1"/>
</dbReference>
<name>A0ABN2ZGB2_9ACTN</name>
<sequence>MAVDRRTFVRTSVTGAAAAVVAGWRIGDAAARPPGRGPGRIDRRAVVARHPVIRTAGNPETPLQVGNGQFAFGADITGLQTFRPFATMSHWGWHTDPLPPGETPADYRGQVWDTHGRPVRYDIEDPDHPAISEWLRANPNRMNLARIGLRLLRADGTEAAEADLRDRRQELDLWTGILRSRFTLEGREVSVVTSCCPDLDAVAVQIDSPLVAEGRLGVFLDFPYASGKDKFSAPYVGVWDRPGAHTTRLRTLGRGRADIAHTLDDAAYHVGLAWAGAGAPSPVPGRPHRYLLLGDRRHGGRRSERIELTCLFAPRQAAQVPAAGAVADAGARAWPRFWDSGGVVDLSRSTDARWRELERRIVVSQYLMAVNEAGGSPPQESGLVNNGWYGKFHMEMYWWHGAHYALWNRWPLLRPSLDVYRGFLDSSRQRAAEQGYRGARWPKMTDPGGRAGPGEINALLIWQQPHPVFLAELDYRAHPRRRTLRRWREVVFATADFMASYAHREEPGRYVLGPPLHLVSENSDPRDTVNGAFELSYWRFGLRLAAEWRRRLGLPPEPRWEAVRRGLAELPVRDGLYVAHERAENMWTDYVNDHPAVTGVYGWLPGDGADVDTARATARKVWDHWAWDQAWGWDFPMLAMNAARIGEPGRAVDFLLHENLAFDDAGYPVGGTRVPTPYFPGPGGLLYAVAMMVAGWDGAEGDAPGFPADGTWHVRWEGLSRAP</sequence>